<dbReference type="SUPFAM" id="SSF55031">
    <property type="entry name" value="Bacterial exopeptidase dimerisation domain"/>
    <property type="match status" value="1"/>
</dbReference>
<dbReference type="Gene3D" id="3.30.70.360">
    <property type="match status" value="1"/>
</dbReference>
<keyword evidence="3 7" id="KW-0378">Hydrolase</keyword>
<evidence type="ECO:0000256" key="2">
    <source>
        <dbReference type="ARBA" id="ARBA00022723"/>
    </source>
</evidence>
<evidence type="ECO:0000259" key="6">
    <source>
        <dbReference type="Pfam" id="PF07687"/>
    </source>
</evidence>
<dbReference type="Gene3D" id="3.40.630.10">
    <property type="entry name" value="Zn peptidases"/>
    <property type="match status" value="1"/>
</dbReference>
<dbReference type="Proteomes" id="UP000250086">
    <property type="component" value="Unassembled WGS sequence"/>
</dbReference>
<organism evidence="7 8">
    <name type="scientific">Anaerobiospirillum thomasii</name>
    <dbReference type="NCBI Taxonomy" id="179995"/>
    <lineage>
        <taxon>Bacteria</taxon>
        <taxon>Pseudomonadati</taxon>
        <taxon>Pseudomonadota</taxon>
        <taxon>Gammaproteobacteria</taxon>
        <taxon>Aeromonadales</taxon>
        <taxon>Succinivibrionaceae</taxon>
        <taxon>Anaerobiospirillum</taxon>
    </lineage>
</organism>
<dbReference type="EC" id="3.5.1.16" evidence="7"/>
<dbReference type="PROSITE" id="PS00758">
    <property type="entry name" value="ARGE_DAPE_CPG2_1"/>
    <property type="match status" value="1"/>
</dbReference>
<feature type="domain" description="Peptidase M20 dimerisation" evidence="6">
    <location>
        <begin position="177"/>
        <end position="288"/>
    </location>
</feature>
<comment type="cofactor">
    <cofactor evidence="1">
        <name>Zn(2+)</name>
        <dbReference type="ChEBI" id="CHEBI:29105"/>
    </cofactor>
</comment>
<proteinExistence type="predicted"/>
<dbReference type="PANTHER" id="PTHR43808:SF1">
    <property type="entry name" value="ACETYLORNITHINE DEACETYLASE"/>
    <property type="match status" value="1"/>
</dbReference>
<evidence type="ECO:0000313" key="7">
    <source>
        <dbReference type="EMBL" id="SPT69775.1"/>
    </source>
</evidence>
<dbReference type="Pfam" id="PF01546">
    <property type="entry name" value="Peptidase_M20"/>
    <property type="match status" value="1"/>
</dbReference>
<dbReference type="AlphaFoldDB" id="A0A2X0VAD3"/>
<keyword evidence="8" id="KW-1185">Reference proteome</keyword>
<dbReference type="GO" id="GO:0006526">
    <property type="term" value="P:L-arginine biosynthetic process"/>
    <property type="evidence" value="ECO:0007669"/>
    <property type="project" value="TreeGrafter"/>
</dbReference>
<dbReference type="RefSeq" id="WP_113743918.1">
    <property type="nucleotide sequence ID" value="NZ_UAPV01000001.1"/>
</dbReference>
<keyword evidence="5" id="KW-0170">Cobalt</keyword>
<gene>
    <name evidence="7" type="primary">argE_2</name>
    <name evidence="7" type="ORF">NCTC13093_01161</name>
</gene>
<name>A0A2X0VAD3_9GAMM</name>
<evidence type="ECO:0000256" key="4">
    <source>
        <dbReference type="ARBA" id="ARBA00022833"/>
    </source>
</evidence>
<evidence type="ECO:0000313" key="8">
    <source>
        <dbReference type="Proteomes" id="UP000250086"/>
    </source>
</evidence>
<evidence type="ECO:0000256" key="3">
    <source>
        <dbReference type="ARBA" id="ARBA00022801"/>
    </source>
</evidence>
<dbReference type="GO" id="GO:0008777">
    <property type="term" value="F:acetylornithine deacetylase activity"/>
    <property type="evidence" value="ECO:0007669"/>
    <property type="project" value="UniProtKB-EC"/>
</dbReference>
<dbReference type="InterPro" id="IPR002933">
    <property type="entry name" value="Peptidase_M20"/>
</dbReference>
<accession>A0A2X0VAD3</accession>
<sequence length="380" mass="42180">MSFMQYFDEYKKYLSDLVAFNTASSDNKAKDNSNAQLIDYLEDFFKDRNFYCHKFKVAEGKYNLYITSAKTDGGLMLCGHTDTVVAKEELWESSPFTLVHKDDYLTGLGATDMKGYVALIMLFASHGFSLKADKPFSALFTCDEESSMAGAIDYKQKYSYKPDLILIGEATSNQAVIAHKGYMAFKMQVTGRGCHSSNPSLGINAIECSMAFLNEIAKLKDSLKDITDSRFEVASPTLNLGVISGGNGVNTVCPTVEIDFELRPMSIYNTQQAYESLSAITDKLNTQYGNIFKLQRLYDDIEPFDCTDEKTLDILKQATGSDLMCVNYCTEASFLGTIAPCAVLGPGTIKHAHSVNEKIAIAQLDEAYTQLLTIYKQICM</sequence>
<dbReference type="EMBL" id="UAPV01000001">
    <property type="protein sequence ID" value="SPT69775.1"/>
    <property type="molecule type" value="Genomic_DNA"/>
</dbReference>
<reference evidence="7 8" key="1">
    <citation type="submission" date="2018-06" db="EMBL/GenBank/DDBJ databases">
        <authorList>
            <consortium name="Pathogen Informatics"/>
            <person name="Doyle S."/>
        </authorList>
    </citation>
    <scope>NUCLEOTIDE SEQUENCE [LARGE SCALE GENOMIC DNA]</scope>
    <source>
        <strain evidence="7 8">NCTC13093</strain>
    </source>
</reference>
<dbReference type="InterPro" id="IPR001261">
    <property type="entry name" value="ArgE/DapE_CS"/>
</dbReference>
<dbReference type="InterPro" id="IPR011650">
    <property type="entry name" value="Peptidase_M20_dimer"/>
</dbReference>
<keyword evidence="2" id="KW-0479">Metal-binding</keyword>
<dbReference type="GO" id="GO:0046872">
    <property type="term" value="F:metal ion binding"/>
    <property type="evidence" value="ECO:0007669"/>
    <property type="project" value="UniProtKB-KW"/>
</dbReference>
<keyword evidence="4" id="KW-0862">Zinc</keyword>
<dbReference type="SUPFAM" id="SSF53187">
    <property type="entry name" value="Zn-dependent exopeptidases"/>
    <property type="match status" value="1"/>
</dbReference>
<dbReference type="InterPro" id="IPR050072">
    <property type="entry name" value="Peptidase_M20A"/>
</dbReference>
<evidence type="ECO:0000256" key="5">
    <source>
        <dbReference type="ARBA" id="ARBA00023285"/>
    </source>
</evidence>
<dbReference type="Pfam" id="PF07687">
    <property type="entry name" value="M20_dimer"/>
    <property type="match status" value="1"/>
</dbReference>
<protein>
    <submittedName>
        <fullName evidence="7">Acetylornithine deacetylase</fullName>
        <ecNumber evidence="7">3.5.1.16</ecNumber>
    </submittedName>
</protein>
<dbReference type="PANTHER" id="PTHR43808">
    <property type="entry name" value="ACETYLORNITHINE DEACETYLASE"/>
    <property type="match status" value="1"/>
</dbReference>
<evidence type="ECO:0000256" key="1">
    <source>
        <dbReference type="ARBA" id="ARBA00001947"/>
    </source>
</evidence>
<dbReference type="InterPro" id="IPR036264">
    <property type="entry name" value="Bact_exopeptidase_dim_dom"/>
</dbReference>